<dbReference type="Proteomes" id="UP000008988">
    <property type="component" value="Unassembled WGS sequence"/>
</dbReference>
<evidence type="ECO:0000256" key="1">
    <source>
        <dbReference type="SAM" id="MobiDB-lite"/>
    </source>
</evidence>
<feature type="domain" description="Flo11" evidence="3">
    <location>
        <begin position="31"/>
        <end position="207"/>
    </location>
</feature>
<feature type="non-terminal residue" evidence="4">
    <location>
        <position position="297"/>
    </location>
</feature>
<feature type="compositionally biased region" description="Low complexity" evidence="1">
    <location>
        <begin position="211"/>
        <end position="258"/>
    </location>
</feature>
<name>B5VKV5_YEAS6</name>
<comment type="caution">
    <text evidence="4">The sequence shown here is derived from an EMBL/GenBank/DDBJ whole genome shotgun (WGS) entry which is preliminary data.</text>
</comment>
<dbReference type="OrthoDB" id="4070545at2759"/>
<evidence type="ECO:0000313" key="5">
    <source>
        <dbReference type="Proteomes" id="UP000008988"/>
    </source>
</evidence>
<gene>
    <name evidence="4" type="ORF">AWRI1631_91690</name>
</gene>
<evidence type="ECO:0000259" key="3">
    <source>
        <dbReference type="PROSITE" id="PS51824"/>
    </source>
</evidence>
<dbReference type="SMART" id="SM01213">
    <property type="entry name" value="Flo11"/>
    <property type="match status" value="1"/>
</dbReference>
<evidence type="ECO:0000256" key="2">
    <source>
        <dbReference type="SAM" id="SignalP"/>
    </source>
</evidence>
<feature type="signal peptide" evidence="2">
    <location>
        <begin position="1"/>
        <end position="21"/>
    </location>
</feature>
<dbReference type="PROSITE" id="PS51824">
    <property type="entry name" value="FLO11"/>
    <property type="match status" value="1"/>
</dbReference>
<accession>B5VKV5</accession>
<feature type="compositionally biased region" description="Basic and acidic residues" evidence="1">
    <location>
        <begin position="260"/>
        <end position="271"/>
    </location>
</feature>
<sequence>MQRPFLLAYLVLSLLFNSALGFPTALVPRGSSEGTSCNSIVNGCPNLDFNWHMNQQTIMQYTLDVTSVSWVQDNTYQITIHVKGKENIDLKYLWSLKIIGVTGPKGTVQLYGYNENTYLIDNPTDFTATFEVYATQDVNSCQVWMPNFQIQFEYLQGSAAQYASSWKWGTTSFDLSTGCNNYDNQGHSQTDFPGFYWNIDCDNNCGGTKSSTTTSTSTSESSTTTSSTSESSTTTSTTTSESSTSSSTTAPATPTTTSCSKEKPTPPHHDTTPCTKKKTTTSKTCTKKTTTPVPTPS</sequence>
<protein>
    <submittedName>
        <fullName evidence="4">YIR019Cp-like protein</fullName>
    </submittedName>
</protein>
<proteinExistence type="predicted"/>
<feature type="region of interest" description="Disordered" evidence="1">
    <location>
        <begin position="211"/>
        <end position="297"/>
    </location>
</feature>
<dbReference type="InterPro" id="IPR018789">
    <property type="entry name" value="Flo11"/>
</dbReference>
<feature type="compositionally biased region" description="Low complexity" evidence="1">
    <location>
        <begin position="281"/>
        <end position="297"/>
    </location>
</feature>
<dbReference type="EMBL" id="ABSV01001243">
    <property type="protein sequence ID" value="EDZ71437.1"/>
    <property type="molecule type" value="Genomic_DNA"/>
</dbReference>
<dbReference type="AlphaFoldDB" id="B5VKV5"/>
<keyword evidence="2" id="KW-0732">Signal</keyword>
<dbReference type="Pfam" id="PF10182">
    <property type="entry name" value="Flo11"/>
    <property type="match status" value="1"/>
</dbReference>
<feature type="chain" id="PRO_5002839309" evidence="2">
    <location>
        <begin position="22"/>
        <end position="297"/>
    </location>
</feature>
<organism evidence="4 5">
    <name type="scientific">Saccharomyces cerevisiae (strain AWRI1631)</name>
    <name type="common">Baker's yeast</name>
    <dbReference type="NCBI Taxonomy" id="545124"/>
    <lineage>
        <taxon>Eukaryota</taxon>
        <taxon>Fungi</taxon>
        <taxon>Dikarya</taxon>
        <taxon>Ascomycota</taxon>
        <taxon>Saccharomycotina</taxon>
        <taxon>Saccharomycetes</taxon>
        <taxon>Saccharomycetales</taxon>
        <taxon>Saccharomycetaceae</taxon>
        <taxon>Saccharomyces</taxon>
    </lineage>
</organism>
<reference evidence="4 5" key="1">
    <citation type="journal article" date="2008" name="FEMS Yeast Res.">
        <title>Comparative genome analysis of a Saccharomyces cerevisiae wine strain.</title>
        <authorList>
            <person name="Borneman A.R."/>
            <person name="Forgan A.H."/>
            <person name="Pretorius I.S."/>
            <person name="Chambers P.J."/>
        </authorList>
    </citation>
    <scope>NUCLEOTIDE SEQUENCE [LARGE SCALE GENOMIC DNA]</scope>
    <source>
        <strain evidence="4 5">AWRI1631</strain>
    </source>
</reference>
<evidence type="ECO:0000313" key="4">
    <source>
        <dbReference type="EMBL" id="EDZ71437.1"/>
    </source>
</evidence>